<keyword evidence="2" id="KW-1185">Reference proteome</keyword>
<evidence type="ECO:0000313" key="2">
    <source>
        <dbReference type="Proteomes" id="UP001184150"/>
    </source>
</evidence>
<evidence type="ECO:0008006" key="3">
    <source>
        <dbReference type="Google" id="ProtNLM"/>
    </source>
</evidence>
<evidence type="ECO:0000313" key="1">
    <source>
        <dbReference type="EMBL" id="MDR6510417.1"/>
    </source>
</evidence>
<proteinExistence type="predicted"/>
<reference evidence="1 2" key="1">
    <citation type="submission" date="2023-07" db="EMBL/GenBank/DDBJ databases">
        <title>Sorghum-associated microbial communities from plants grown in Nebraska, USA.</title>
        <authorList>
            <person name="Schachtman D."/>
        </authorList>
    </citation>
    <scope>NUCLEOTIDE SEQUENCE [LARGE SCALE GENOMIC DNA]</scope>
    <source>
        <strain evidence="1 2">DS1027</strain>
    </source>
</reference>
<dbReference type="Proteomes" id="UP001184150">
    <property type="component" value="Unassembled WGS sequence"/>
</dbReference>
<protein>
    <recommendedName>
        <fullName evidence="3">DUF2283 domain-containing protein</fullName>
    </recommendedName>
</protein>
<comment type="caution">
    <text evidence="1">The sequence shown here is derived from an EMBL/GenBank/DDBJ whole genome shotgun (WGS) entry which is preliminary data.</text>
</comment>
<accession>A0ABU1MJG6</accession>
<sequence length="68" mass="7286">MRVLYRDGQDSMLLTFPRDGHAMPADECHAALLIDEQSGAARQISPTEAAARTRTMQLSGATPGVCPT</sequence>
<organism evidence="1 2">
    <name type="scientific">Novosphingobium capsulatum</name>
    <dbReference type="NCBI Taxonomy" id="13688"/>
    <lineage>
        <taxon>Bacteria</taxon>
        <taxon>Pseudomonadati</taxon>
        <taxon>Pseudomonadota</taxon>
        <taxon>Alphaproteobacteria</taxon>
        <taxon>Sphingomonadales</taxon>
        <taxon>Sphingomonadaceae</taxon>
        <taxon>Novosphingobium</taxon>
    </lineage>
</organism>
<dbReference type="EMBL" id="JAVDRD010000002">
    <property type="protein sequence ID" value="MDR6510417.1"/>
    <property type="molecule type" value="Genomic_DNA"/>
</dbReference>
<name>A0ABU1MJG6_9SPHN</name>
<gene>
    <name evidence="1" type="ORF">J2792_001277</name>
</gene>
<dbReference type="RefSeq" id="WP_309804691.1">
    <property type="nucleotide sequence ID" value="NZ_JAVDRD010000002.1"/>
</dbReference>